<protein>
    <submittedName>
        <fullName evidence="1">Alpha-1,3-galactosidase</fullName>
    </submittedName>
</protein>
<dbReference type="EMBL" id="VWFO01000686">
    <property type="protein sequence ID" value="KAA4645857.1"/>
    <property type="molecule type" value="Genomic_DNA"/>
</dbReference>
<name>A0A642C803_BACOV</name>
<evidence type="ECO:0000313" key="2">
    <source>
        <dbReference type="Proteomes" id="UP000435985"/>
    </source>
</evidence>
<gene>
    <name evidence="1" type="ORF">F3B98_32755</name>
</gene>
<comment type="caution">
    <text evidence="1">The sequence shown here is derived from an EMBL/GenBank/DDBJ whole genome shotgun (WGS) entry which is preliminary data.</text>
</comment>
<dbReference type="Proteomes" id="UP000435985">
    <property type="component" value="Unassembled WGS sequence"/>
</dbReference>
<evidence type="ECO:0000313" key="1">
    <source>
        <dbReference type="EMBL" id="KAA4645857.1"/>
    </source>
</evidence>
<feature type="non-terminal residue" evidence="1">
    <location>
        <position position="77"/>
    </location>
</feature>
<dbReference type="AlphaFoldDB" id="A0A642C803"/>
<reference evidence="1 2" key="1">
    <citation type="journal article" date="2019" name="Nat. Med.">
        <title>A library of human gut bacterial isolates paired with longitudinal multiomics data enables mechanistic microbiome research.</title>
        <authorList>
            <person name="Poyet M."/>
            <person name="Groussin M."/>
            <person name="Gibbons S.M."/>
            <person name="Avila-Pacheco J."/>
            <person name="Jiang X."/>
            <person name="Kearney S.M."/>
            <person name="Perrotta A.R."/>
            <person name="Berdy B."/>
            <person name="Zhao S."/>
            <person name="Lieberman T.D."/>
            <person name="Swanson P.K."/>
            <person name="Smith M."/>
            <person name="Roesemann S."/>
            <person name="Alexander J.E."/>
            <person name="Rich S.A."/>
            <person name="Livny J."/>
            <person name="Vlamakis H."/>
            <person name="Clish C."/>
            <person name="Bullock K."/>
            <person name="Deik A."/>
            <person name="Scott J."/>
            <person name="Pierce K.A."/>
            <person name="Xavier R.J."/>
            <person name="Alm E.J."/>
        </authorList>
    </citation>
    <scope>NUCLEOTIDE SEQUENCE [LARGE SCALE GENOMIC DNA]</scope>
    <source>
        <strain evidence="1 2">BIOML-A14</strain>
    </source>
</reference>
<organism evidence="1 2">
    <name type="scientific">Bacteroides ovatus</name>
    <dbReference type="NCBI Taxonomy" id="28116"/>
    <lineage>
        <taxon>Bacteria</taxon>
        <taxon>Pseudomonadati</taxon>
        <taxon>Bacteroidota</taxon>
        <taxon>Bacteroidia</taxon>
        <taxon>Bacteroidales</taxon>
        <taxon>Bacteroidaceae</taxon>
        <taxon>Bacteroides</taxon>
    </lineage>
</organism>
<proteinExistence type="predicted"/>
<sequence length="77" mass="8716">MMSVWFIQLAIFAQSRIIEVFPEQGKDIENIALALKKAADCKGRPVTVKFSPGIYQLDRAKSSQMLYYISNTTSELD</sequence>
<accession>A0A642C803</accession>